<dbReference type="EMBL" id="CYXZ01000030">
    <property type="protein sequence ID" value="CUN28752.1"/>
    <property type="molecule type" value="Genomic_DNA"/>
</dbReference>
<feature type="coiled-coil region" evidence="1">
    <location>
        <begin position="1"/>
        <end position="28"/>
    </location>
</feature>
<dbReference type="PANTHER" id="PTHR41786:SF1">
    <property type="entry name" value="6-HYDROXYMETHYLPTERIN DIPHOSPHOKINASE MPTE-LIKE DOMAIN-CONTAINING PROTEIN"/>
    <property type="match status" value="1"/>
</dbReference>
<dbReference type="RefSeq" id="WP_055195718.1">
    <property type="nucleotide sequence ID" value="NZ_CABIYH010000030.1"/>
</dbReference>
<feature type="domain" description="6-hydroxymethylpterin diphosphokinase MptE-like" evidence="2">
    <location>
        <begin position="219"/>
        <end position="382"/>
    </location>
</feature>
<dbReference type="PANTHER" id="PTHR41786">
    <property type="entry name" value="MOTILITY ACCESSORY FACTOR MAF"/>
    <property type="match status" value="1"/>
</dbReference>
<evidence type="ECO:0000313" key="4">
    <source>
        <dbReference type="Proteomes" id="UP000095350"/>
    </source>
</evidence>
<evidence type="ECO:0000256" key="1">
    <source>
        <dbReference type="SAM" id="Coils"/>
    </source>
</evidence>
<dbReference type="STRING" id="166486.ERS852572_03248"/>
<proteinExistence type="predicted"/>
<sequence>MELFEKNLAALEQRYPLLAEKIKKFEIDKTAGRAGIETAENGMQIPWVKGDNRVWHLNSRQDPQMAAELYAKRYQIRDYGIYFIFGFSDGRCAQELLKNCNDTNLVVICEPDLEVFAISCHYMDFSGIVSDTKTLFYFYELEPDMSVVMSRIINYTRIKLLEFCILPGYDVLYHEQCEAFMDGVIEQMWNETVNKSTSMTFERLIPQHMLFHMKNCIYHKNMEQLHQALEPYDISDRPCIIVSAGPSLDKNIRQLKQIQGKAFIIVVDAALRTALKAGIRPDLVCTVDARVPERFFEGVDLTDVIWAYTGTTRKSIAENYGKDVFYYGTFYQKWNETLKEELGYPIPSFASGGCVSSEAFVLALYLGFRTIVLIGQDLAFTGGSTHTKEATVGRALSDEQYKQRRKIVEVEGIDGTMLETDFQMWFYKQWFEKVIKMNQDQIKVIDATEGGAKIEGTIVQTLAETIEQECRGELDIYEIEKQIPPAFTPEQQKRLLKQLHGMKKEVADFTEKIDGMIKRQEALVDAMEKHLMPQEKLLEELRRINQQYEEISQETILNFISMYAHKEEYELGDIIYTEETMGPKELLEQGLRLYKGYHNGARMLAEDIEEILMKD</sequence>
<evidence type="ECO:0000313" key="3">
    <source>
        <dbReference type="EMBL" id="CUN28752.1"/>
    </source>
</evidence>
<evidence type="ECO:0000259" key="2">
    <source>
        <dbReference type="Pfam" id="PF01973"/>
    </source>
</evidence>
<dbReference type="Proteomes" id="UP000095350">
    <property type="component" value="Unassembled WGS sequence"/>
</dbReference>
<organism evidence="3 4">
    <name type="scientific">Roseburia intestinalis</name>
    <dbReference type="NCBI Taxonomy" id="166486"/>
    <lineage>
        <taxon>Bacteria</taxon>
        <taxon>Bacillati</taxon>
        <taxon>Bacillota</taxon>
        <taxon>Clostridia</taxon>
        <taxon>Lachnospirales</taxon>
        <taxon>Lachnospiraceae</taxon>
        <taxon>Roseburia</taxon>
    </lineage>
</organism>
<dbReference type="OrthoDB" id="5291305at2"/>
<protein>
    <submittedName>
        <fullName evidence="3">Uncharacterized protein conserved in bacteria</fullName>
    </submittedName>
</protein>
<reference evidence="3 4" key="1">
    <citation type="submission" date="2015-09" db="EMBL/GenBank/DDBJ databases">
        <authorList>
            <consortium name="Pathogen Informatics"/>
        </authorList>
    </citation>
    <scope>NUCLEOTIDE SEQUENCE [LARGE SCALE GENOMIC DNA]</scope>
    <source>
        <strain evidence="3 4">2789STDY5834960</strain>
    </source>
</reference>
<keyword evidence="1" id="KW-0175">Coiled coil</keyword>
<dbReference type="Pfam" id="PF01973">
    <property type="entry name" value="MptE-like"/>
    <property type="match status" value="1"/>
</dbReference>
<dbReference type="InterPro" id="IPR002826">
    <property type="entry name" value="MptE-like"/>
</dbReference>
<dbReference type="AlphaFoldDB" id="A0A173VN28"/>
<name>A0A173VN28_9FIRM</name>
<gene>
    <name evidence="3" type="ORF">ERS852572_03248</name>
</gene>
<dbReference type="PaxDb" id="166486-ERS852572_03248"/>
<accession>A0A173VN28</accession>